<protein>
    <submittedName>
        <fullName evidence="2">Uncharacterized protein</fullName>
    </submittedName>
</protein>
<evidence type="ECO:0000256" key="1">
    <source>
        <dbReference type="SAM" id="Phobius"/>
    </source>
</evidence>
<dbReference type="AlphaFoldDB" id="A0A022QSC3"/>
<feature type="transmembrane region" description="Helical" evidence="1">
    <location>
        <begin position="28"/>
        <end position="46"/>
    </location>
</feature>
<keyword evidence="1" id="KW-0812">Transmembrane</keyword>
<keyword evidence="1" id="KW-0472">Membrane</keyword>
<reference evidence="2 3" key="1">
    <citation type="journal article" date="2013" name="Proc. Natl. Acad. Sci. U.S.A.">
        <title>Fine-scale variation in meiotic recombination in Mimulus inferred from population shotgun sequencing.</title>
        <authorList>
            <person name="Hellsten U."/>
            <person name="Wright K.M."/>
            <person name="Jenkins J."/>
            <person name="Shu S."/>
            <person name="Yuan Y."/>
            <person name="Wessler S.R."/>
            <person name="Schmutz J."/>
            <person name="Willis J.H."/>
            <person name="Rokhsar D.S."/>
        </authorList>
    </citation>
    <scope>NUCLEOTIDE SEQUENCE [LARGE SCALE GENOMIC DNA]</scope>
    <source>
        <strain evidence="3">cv. DUN x IM62</strain>
    </source>
</reference>
<keyword evidence="3" id="KW-1185">Reference proteome</keyword>
<feature type="transmembrane region" description="Helical" evidence="1">
    <location>
        <begin position="66"/>
        <end position="89"/>
    </location>
</feature>
<sequence length="109" mass="12501">MGRGAVTNRALHNKVLPENRFLRGGFRYIGFAAVLPSLCNFKYWMYHFLPWYTKNHLTAKLIPFSAFWLRSSVVSVLISISLISDILVLRASPMRCTTARAWRTPSIIV</sequence>
<dbReference type="PANTHER" id="PTHR35631:SF15">
    <property type="entry name" value="OS08G0114175 PROTEIN"/>
    <property type="match status" value="1"/>
</dbReference>
<evidence type="ECO:0000313" key="2">
    <source>
        <dbReference type="EMBL" id="EYU29395.1"/>
    </source>
</evidence>
<dbReference type="PANTHER" id="PTHR35631">
    <property type="entry name" value="OS08G0114150 PROTEIN"/>
    <property type="match status" value="1"/>
</dbReference>
<dbReference type="EMBL" id="KI631233">
    <property type="protein sequence ID" value="EYU29395.1"/>
    <property type="molecule type" value="Genomic_DNA"/>
</dbReference>
<dbReference type="Proteomes" id="UP000030748">
    <property type="component" value="Unassembled WGS sequence"/>
</dbReference>
<name>A0A022QSC3_ERYGU</name>
<accession>A0A022QSC3</accession>
<gene>
    <name evidence="2" type="ORF">MIMGU_mgv1a019092mg</name>
</gene>
<proteinExistence type="predicted"/>
<organism evidence="2 3">
    <name type="scientific">Erythranthe guttata</name>
    <name type="common">Yellow monkey flower</name>
    <name type="synonym">Mimulus guttatus</name>
    <dbReference type="NCBI Taxonomy" id="4155"/>
    <lineage>
        <taxon>Eukaryota</taxon>
        <taxon>Viridiplantae</taxon>
        <taxon>Streptophyta</taxon>
        <taxon>Embryophyta</taxon>
        <taxon>Tracheophyta</taxon>
        <taxon>Spermatophyta</taxon>
        <taxon>Magnoliopsida</taxon>
        <taxon>eudicotyledons</taxon>
        <taxon>Gunneridae</taxon>
        <taxon>Pentapetalae</taxon>
        <taxon>asterids</taxon>
        <taxon>lamiids</taxon>
        <taxon>Lamiales</taxon>
        <taxon>Phrymaceae</taxon>
        <taxon>Erythranthe</taxon>
    </lineage>
</organism>
<evidence type="ECO:0000313" key="3">
    <source>
        <dbReference type="Proteomes" id="UP000030748"/>
    </source>
</evidence>
<keyword evidence="1" id="KW-1133">Transmembrane helix</keyword>